<reference evidence="2" key="1">
    <citation type="submission" date="2020-02" db="EMBL/GenBank/DDBJ databases">
        <authorList>
            <person name="Meier V. D."/>
        </authorList>
    </citation>
    <scope>NUCLEOTIDE SEQUENCE</scope>
    <source>
        <strain evidence="2">AVDCRST_MAG50</strain>
    </source>
</reference>
<feature type="non-terminal residue" evidence="2">
    <location>
        <position position="100"/>
    </location>
</feature>
<evidence type="ECO:0000313" key="2">
    <source>
        <dbReference type="EMBL" id="CAA9217644.1"/>
    </source>
</evidence>
<feature type="region of interest" description="Disordered" evidence="1">
    <location>
        <begin position="48"/>
        <end position="100"/>
    </location>
</feature>
<evidence type="ECO:0000256" key="1">
    <source>
        <dbReference type="SAM" id="MobiDB-lite"/>
    </source>
</evidence>
<feature type="compositionally biased region" description="Low complexity" evidence="1">
    <location>
        <begin position="69"/>
        <end position="87"/>
    </location>
</feature>
<feature type="non-terminal residue" evidence="2">
    <location>
        <position position="1"/>
    </location>
</feature>
<organism evidence="2">
    <name type="scientific">uncultured Acidimicrobiales bacterium</name>
    <dbReference type="NCBI Taxonomy" id="310071"/>
    <lineage>
        <taxon>Bacteria</taxon>
        <taxon>Bacillati</taxon>
        <taxon>Actinomycetota</taxon>
        <taxon>Acidimicrobiia</taxon>
        <taxon>Acidimicrobiales</taxon>
        <taxon>environmental samples</taxon>
    </lineage>
</organism>
<gene>
    <name evidence="2" type="ORF">AVDCRST_MAG50-305</name>
</gene>
<name>A0A6J4H870_9ACTN</name>
<protein>
    <submittedName>
        <fullName evidence="2">Uncharacterized protein</fullName>
    </submittedName>
</protein>
<accession>A0A6J4H870</accession>
<dbReference type="AlphaFoldDB" id="A0A6J4H870"/>
<proteinExistence type="predicted"/>
<sequence>CPTTPHPTWPGSEFGSFATRWLRSCGGPPPASAWSSRSTGCRRRCSARWSRAEVAPPSTTSWPRDSSSRRAGPIIRRPPSRPTSRSTPGRHGRSPTSGAR</sequence>
<dbReference type="EMBL" id="CADCTF010000020">
    <property type="protein sequence ID" value="CAA9217644.1"/>
    <property type="molecule type" value="Genomic_DNA"/>
</dbReference>